<proteinExistence type="predicted"/>
<feature type="domain" description="DUF551" evidence="1">
    <location>
        <begin position="73"/>
        <end position="151"/>
    </location>
</feature>
<sequence length="155" mass="18203">MNVLEKILEEISEVEKEYVTGHKVLYALGATGMATEISGIIRSHMNEVPNCGECNRRKWYQIGYEDGKKDKDWISVEDRLPEDDDMRFYMCIVENHEEDLPMFCQYDSEYGFGFWHDIYDSTSLGFVDTVFKTNDELGYEKVVAWQPLPEPYKEE</sequence>
<evidence type="ECO:0000259" key="1">
    <source>
        <dbReference type="Pfam" id="PF04448"/>
    </source>
</evidence>
<dbReference type="Pfam" id="PF04448">
    <property type="entry name" value="DUF551"/>
    <property type="match status" value="1"/>
</dbReference>
<dbReference type="EMBL" id="BK014733">
    <property type="protein sequence ID" value="DAD73220.1"/>
    <property type="molecule type" value="Genomic_DNA"/>
</dbReference>
<dbReference type="InterPro" id="IPR007539">
    <property type="entry name" value="DUF551"/>
</dbReference>
<name>A0A8S5LT93_9CAUD</name>
<reference evidence="2" key="1">
    <citation type="journal article" date="2021" name="Proc. Natl. Acad. Sci. U.S.A.">
        <title>A Catalog of Tens of Thousands of Viruses from Human Metagenomes Reveals Hidden Associations with Chronic Diseases.</title>
        <authorList>
            <person name="Tisza M.J."/>
            <person name="Buck C.B."/>
        </authorList>
    </citation>
    <scope>NUCLEOTIDE SEQUENCE</scope>
    <source>
        <strain evidence="2">CtxBC2</strain>
    </source>
</reference>
<protein>
    <recommendedName>
        <fullName evidence="1">DUF551 domain-containing protein</fullName>
    </recommendedName>
</protein>
<evidence type="ECO:0000313" key="2">
    <source>
        <dbReference type="EMBL" id="DAD73220.1"/>
    </source>
</evidence>
<organism evidence="2">
    <name type="scientific">Siphoviridae sp. ctxBC2</name>
    <dbReference type="NCBI Taxonomy" id="2826518"/>
    <lineage>
        <taxon>Viruses</taxon>
        <taxon>Duplodnaviria</taxon>
        <taxon>Heunggongvirae</taxon>
        <taxon>Uroviricota</taxon>
        <taxon>Caudoviricetes</taxon>
    </lineage>
</organism>
<accession>A0A8S5LT93</accession>